<evidence type="ECO:0000313" key="2">
    <source>
        <dbReference type="Proteomes" id="UP000634455"/>
    </source>
</evidence>
<protein>
    <submittedName>
        <fullName evidence="1">Uncharacterized protein</fullName>
    </submittedName>
</protein>
<organism evidence="1 2">
    <name type="scientific">Paramylibacter ulvae</name>
    <dbReference type="NCBI Taxonomy" id="1651968"/>
    <lineage>
        <taxon>Bacteria</taxon>
        <taxon>Pseudomonadati</taxon>
        <taxon>Pseudomonadota</taxon>
        <taxon>Alphaproteobacteria</taxon>
        <taxon>Rhodobacterales</taxon>
        <taxon>Paracoccaceae</taxon>
        <taxon>Paramylibacter</taxon>
    </lineage>
</organism>
<evidence type="ECO:0000313" key="1">
    <source>
        <dbReference type="EMBL" id="GHA58512.1"/>
    </source>
</evidence>
<name>A0ABQ3D4M4_9RHOB</name>
<dbReference type="Proteomes" id="UP000634455">
    <property type="component" value="Unassembled WGS sequence"/>
</dbReference>
<dbReference type="RefSeq" id="WP_189641088.1">
    <property type="nucleotide sequence ID" value="NZ_BMZF01000008.1"/>
</dbReference>
<reference evidence="2" key="1">
    <citation type="journal article" date="2019" name="Int. J. Syst. Evol. Microbiol.">
        <title>The Global Catalogue of Microorganisms (GCM) 10K type strain sequencing project: providing services to taxonomists for standard genome sequencing and annotation.</title>
        <authorList>
            <consortium name="The Broad Institute Genomics Platform"/>
            <consortium name="The Broad Institute Genome Sequencing Center for Infectious Disease"/>
            <person name="Wu L."/>
            <person name="Ma J."/>
        </authorList>
    </citation>
    <scope>NUCLEOTIDE SEQUENCE [LARGE SCALE GENOMIC DNA]</scope>
    <source>
        <strain evidence="2">KCTC 32465</strain>
    </source>
</reference>
<gene>
    <name evidence="1" type="ORF">GCM10008927_25190</name>
</gene>
<proteinExistence type="predicted"/>
<accession>A0ABQ3D4M4</accession>
<sequence length="126" mass="14357">MFDFLNDPLNELREFALTHQEVLQNISSLLGGGRALRRTQHLLDRVAMAPKLTRYMINELNQLRSFLYFDDEAHNPYGNHPSSDVMPHPETPIIEDICLLSDGFNDVLMRLGKAENIPLLQKGGLL</sequence>
<comment type="caution">
    <text evidence="1">The sequence shown here is derived from an EMBL/GenBank/DDBJ whole genome shotgun (WGS) entry which is preliminary data.</text>
</comment>
<keyword evidence="2" id="KW-1185">Reference proteome</keyword>
<dbReference type="EMBL" id="BMZF01000008">
    <property type="protein sequence ID" value="GHA58512.1"/>
    <property type="molecule type" value="Genomic_DNA"/>
</dbReference>